<organism evidence="3 4">
    <name type="scientific">Orbilia javanica</name>
    <dbReference type="NCBI Taxonomy" id="47235"/>
    <lineage>
        <taxon>Eukaryota</taxon>
        <taxon>Fungi</taxon>
        <taxon>Dikarya</taxon>
        <taxon>Ascomycota</taxon>
        <taxon>Pezizomycotina</taxon>
        <taxon>Orbiliomycetes</taxon>
        <taxon>Orbiliales</taxon>
        <taxon>Orbiliaceae</taxon>
        <taxon>Orbilia</taxon>
    </lineage>
</organism>
<evidence type="ECO:0000256" key="2">
    <source>
        <dbReference type="SAM" id="Phobius"/>
    </source>
</evidence>
<keyword evidence="2" id="KW-1133">Transmembrane helix</keyword>
<dbReference type="EMBL" id="JAVHNR010000012">
    <property type="protein sequence ID" value="KAK6330088.1"/>
    <property type="molecule type" value="Genomic_DNA"/>
</dbReference>
<evidence type="ECO:0000313" key="4">
    <source>
        <dbReference type="Proteomes" id="UP001313282"/>
    </source>
</evidence>
<feature type="transmembrane region" description="Helical" evidence="2">
    <location>
        <begin position="54"/>
        <end position="77"/>
    </location>
</feature>
<keyword evidence="4" id="KW-1185">Reference proteome</keyword>
<dbReference type="Proteomes" id="UP001313282">
    <property type="component" value="Unassembled WGS sequence"/>
</dbReference>
<sequence length="112" mass="11518">MAQPTAVAPHPSRLSVESSTSTIDVEKARVSIDSTSDEATIRIPFSTKRTSRKLFCGVLVAANVIFIALVVGLAVGLSLRLKHPSPSASESGSPAGAENVSHGGGSGSNRVY</sequence>
<evidence type="ECO:0000256" key="1">
    <source>
        <dbReference type="SAM" id="MobiDB-lite"/>
    </source>
</evidence>
<feature type="region of interest" description="Disordered" evidence="1">
    <location>
        <begin position="1"/>
        <end position="22"/>
    </location>
</feature>
<name>A0AAN8R7Z3_9PEZI</name>
<dbReference type="AlphaFoldDB" id="A0AAN8R7Z3"/>
<feature type="compositionally biased region" description="Low complexity" evidence="1">
    <location>
        <begin position="84"/>
        <end position="98"/>
    </location>
</feature>
<reference evidence="3 4" key="1">
    <citation type="submission" date="2019-10" db="EMBL/GenBank/DDBJ databases">
        <authorList>
            <person name="Palmer J.M."/>
        </authorList>
    </citation>
    <scope>NUCLEOTIDE SEQUENCE [LARGE SCALE GENOMIC DNA]</scope>
    <source>
        <strain evidence="3 4">TWF718</strain>
    </source>
</reference>
<evidence type="ECO:0000313" key="3">
    <source>
        <dbReference type="EMBL" id="KAK6330088.1"/>
    </source>
</evidence>
<proteinExistence type="predicted"/>
<gene>
    <name evidence="3" type="ORF">TWF718_003516</name>
</gene>
<keyword evidence="2" id="KW-0472">Membrane</keyword>
<accession>A0AAN8R7Z3</accession>
<feature type="compositionally biased region" description="Gly residues" evidence="1">
    <location>
        <begin position="102"/>
        <end position="112"/>
    </location>
</feature>
<comment type="caution">
    <text evidence="3">The sequence shown here is derived from an EMBL/GenBank/DDBJ whole genome shotgun (WGS) entry which is preliminary data.</text>
</comment>
<keyword evidence="2" id="KW-0812">Transmembrane</keyword>
<protein>
    <submittedName>
        <fullName evidence="3">Uncharacterized protein</fullName>
    </submittedName>
</protein>
<feature type="region of interest" description="Disordered" evidence="1">
    <location>
        <begin position="83"/>
        <end position="112"/>
    </location>
</feature>